<dbReference type="Pfam" id="PF25597">
    <property type="entry name" value="SH3_retrovirus"/>
    <property type="match status" value="1"/>
</dbReference>
<evidence type="ECO:0000313" key="2">
    <source>
        <dbReference type="EMBL" id="KAJ0215706.1"/>
    </source>
</evidence>
<protein>
    <recommendedName>
        <fullName evidence="1">Retroviral polymerase SH3-like domain-containing protein</fullName>
    </recommendedName>
</protein>
<proteinExistence type="predicted"/>
<accession>A0A9R1XJR4</accession>
<dbReference type="Proteomes" id="UP000235145">
    <property type="component" value="Unassembled WGS sequence"/>
</dbReference>
<gene>
    <name evidence="2" type="ORF">LSAT_V11C300127420</name>
</gene>
<reference evidence="2 3" key="1">
    <citation type="journal article" date="2017" name="Nat. Commun.">
        <title>Genome assembly with in vitro proximity ligation data and whole-genome triplication in lettuce.</title>
        <authorList>
            <person name="Reyes-Chin-Wo S."/>
            <person name="Wang Z."/>
            <person name="Yang X."/>
            <person name="Kozik A."/>
            <person name="Arikit S."/>
            <person name="Song C."/>
            <person name="Xia L."/>
            <person name="Froenicke L."/>
            <person name="Lavelle D.O."/>
            <person name="Truco M.J."/>
            <person name="Xia R."/>
            <person name="Zhu S."/>
            <person name="Xu C."/>
            <person name="Xu H."/>
            <person name="Xu X."/>
            <person name="Cox K."/>
            <person name="Korf I."/>
            <person name="Meyers B.C."/>
            <person name="Michelmore R.W."/>
        </authorList>
    </citation>
    <scope>NUCLEOTIDE SEQUENCE [LARGE SCALE GENOMIC DNA]</scope>
    <source>
        <strain evidence="3">cv. Salinas</strain>
        <tissue evidence="2">Seedlings</tissue>
    </source>
</reference>
<keyword evidence="3" id="KW-1185">Reference proteome</keyword>
<dbReference type="EMBL" id="NBSK02000003">
    <property type="protein sequence ID" value="KAJ0215706.1"/>
    <property type="molecule type" value="Genomic_DNA"/>
</dbReference>
<sequence>MVLKLVFLCHFEMMLSIHRVIPKTDLLLLSTMGKHPMSHSKEGNQISHLFHVFGCVCYILNKKDQCTKFEAKADERRFLSYSIICKAFSIFNLLRKIVEEIAHFSFDKYSFIHDPADHPSSVLNEHTYSPLDHIPEFLPMMLNMLFLMLINSSAHKLSLKISLSCLKKLKHPISNTLLKVIQMKVLIQEFFEIILNPKSLEIVSSNFYMFVKIFSMIETKNCAEELKEVDWIKAIKFGSHYVWNLVPKRQGKTIIGTCWVFRKKIDEDGILIRNKARLVA</sequence>
<dbReference type="AlphaFoldDB" id="A0A9R1XJR4"/>
<evidence type="ECO:0000313" key="3">
    <source>
        <dbReference type="Proteomes" id="UP000235145"/>
    </source>
</evidence>
<name>A0A9R1XJR4_LACSA</name>
<feature type="domain" description="Retroviral polymerase SH3-like" evidence="1">
    <location>
        <begin position="55"/>
        <end position="109"/>
    </location>
</feature>
<evidence type="ECO:0000259" key="1">
    <source>
        <dbReference type="Pfam" id="PF25597"/>
    </source>
</evidence>
<comment type="caution">
    <text evidence="2">The sequence shown here is derived from an EMBL/GenBank/DDBJ whole genome shotgun (WGS) entry which is preliminary data.</text>
</comment>
<organism evidence="2 3">
    <name type="scientific">Lactuca sativa</name>
    <name type="common">Garden lettuce</name>
    <dbReference type="NCBI Taxonomy" id="4236"/>
    <lineage>
        <taxon>Eukaryota</taxon>
        <taxon>Viridiplantae</taxon>
        <taxon>Streptophyta</taxon>
        <taxon>Embryophyta</taxon>
        <taxon>Tracheophyta</taxon>
        <taxon>Spermatophyta</taxon>
        <taxon>Magnoliopsida</taxon>
        <taxon>eudicotyledons</taxon>
        <taxon>Gunneridae</taxon>
        <taxon>Pentapetalae</taxon>
        <taxon>asterids</taxon>
        <taxon>campanulids</taxon>
        <taxon>Asterales</taxon>
        <taxon>Asteraceae</taxon>
        <taxon>Cichorioideae</taxon>
        <taxon>Cichorieae</taxon>
        <taxon>Lactucinae</taxon>
        <taxon>Lactuca</taxon>
    </lineage>
</organism>
<dbReference type="InterPro" id="IPR057670">
    <property type="entry name" value="SH3_retrovirus"/>
</dbReference>